<dbReference type="PANTHER" id="PTHR33420:SF33">
    <property type="entry name" value="MINOR FIMBRIAL SUBUNIT"/>
    <property type="match status" value="1"/>
</dbReference>
<feature type="domain" description="Fimbrial-type adhesion" evidence="2">
    <location>
        <begin position="30"/>
        <end position="165"/>
    </location>
</feature>
<organism evidence="3 4">
    <name type="scientific">Rahnella laticis</name>
    <dbReference type="NCBI Taxonomy" id="2787622"/>
    <lineage>
        <taxon>Bacteria</taxon>
        <taxon>Pseudomonadati</taxon>
        <taxon>Pseudomonadota</taxon>
        <taxon>Gammaproteobacteria</taxon>
        <taxon>Enterobacterales</taxon>
        <taxon>Yersiniaceae</taxon>
        <taxon>Rahnella</taxon>
    </lineage>
</organism>
<dbReference type="InterPro" id="IPR000259">
    <property type="entry name" value="Adhesion_dom_fimbrial"/>
</dbReference>
<comment type="caution">
    <text evidence="3">The sequence shown here is derived from an EMBL/GenBank/DDBJ whole genome shotgun (WGS) entry which is preliminary data.</text>
</comment>
<evidence type="ECO:0000256" key="1">
    <source>
        <dbReference type="SAM" id="SignalP"/>
    </source>
</evidence>
<sequence>MRKTVFLCLLAALLMQTTYAAQTGDSVTYNFKGHFLVLPACVISDDKVLDIAFNTVGVKKVDGMNYKQTIPYTVECKGEPDNTPLNLTVTGTAESFDDAAVTTDAAGLGIQIQADGQPLKLNTAKATTLGALSSLVLTAVPVKDPATELTAQTFSATATLKVDYQ</sequence>
<keyword evidence="4" id="KW-1185">Reference proteome</keyword>
<dbReference type="PANTHER" id="PTHR33420">
    <property type="entry name" value="FIMBRIAL SUBUNIT ELFA-RELATED"/>
    <property type="match status" value="1"/>
</dbReference>
<evidence type="ECO:0000313" key="4">
    <source>
        <dbReference type="Proteomes" id="UP000636811"/>
    </source>
</evidence>
<dbReference type="InterPro" id="IPR050263">
    <property type="entry name" value="Bact_Fimbrial_Adh_Pro"/>
</dbReference>
<dbReference type="InterPro" id="IPR036937">
    <property type="entry name" value="Adhesion_dom_fimbrial_sf"/>
</dbReference>
<dbReference type="RefSeq" id="WP_195815222.1">
    <property type="nucleotide sequence ID" value="NZ_JADOBI010000008.1"/>
</dbReference>
<name>A0ABS0E7Z4_9GAMM</name>
<proteinExistence type="predicted"/>
<evidence type="ECO:0000259" key="2">
    <source>
        <dbReference type="Pfam" id="PF00419"/>
    </source>
</evidence>
<reference evidence="3 4" key="1">
    <citation type="submission" date="2020-11" db="EMBL/GenBank/DDBJ databases">
        <title>Taxonomic investigation of Rahnella strains.</title>
        <authorList>
            <person name="Lee S.D."/>
        </authorList>
    </citation>
    <scope>NUCLEOTIDE SEQUENCE [LARGE SCALE GENOMIC DNA]</scope>
    <source>
        <strain evidence="3 4">SAP-17</strain>
    </source>
</reference>
<evidence type="ECO:0000313" key="3">
    <source>
        <dbReference type="EMBL" id="MBF7981215.1"/>
    </source>
</evidence>
<gene>
    <name evidence="3" type="ORF">IV433_17510</name>
</gene>
<keyword evidence="1" id="KW-0732">Signal</keyword>
<dbReference type="SUPFAM" id="SSF49401">
    <property type="entry name" value="Bacterial adhesins"/>
    <property type="match status" value="1"/>
</dbReference>
<feature type="chain" id="PRO_5046462975" evidence="1">
    <location>
        <begin position="21"/>
        <end position="165"/>
    </location>
</feature>
<dbReference type="InterPro" id="IPR008966">
    <property type="entry name" value="Adhesion_dom_sf"/>
</dbReference>
<dbReference type="Proteomes" id="UP000636811">
    <property type="component" value="Unassembled WGS sequence"/>
</dbReference>
<dbReference type="Pfam" id="PF00419">
    <property type="entry name" value="Fimbrial"/>
    <property type="match status" value="1"/>
</dbReference>
<dbReference type="Gene3D" id="2.60.40.1090">
    <property type="entry name" value="Fimbrial-type adhesion domain"/>
    <property type="match status" value="1"/>
</dbReference>
<dbReference type="EMBL" id="JADOBI010000008">
    <property type="protein sequence ID" value="MBF7981215.1"/>
    <property type="molecule type" value="Genomic_DNA"/>
</dbReference>
<protein>
    <submittedName>
        <fullName evidence="3">Fimbrial protein</fullName>
    </submittedName>
</protein>
<feature type="signal peptide" evidence="1">
    <location>
        <begin position="1"/>
        <end position="20"/>
    </location>
</feature>
<accession>A0ABS0E7Z4</accession>